<comment type="caution">
    <text evidence="1">The sequence shown here is derived from an EMBL/GenBank/DDBJ whole genome shotgun (WGS) entry which is preliminary data.</text>
</comment>
<proteinExistence type="predicted"/>
<dbReference type="EMBL" id="JACHDZ010000002">
    <property type="protein sequence ID" value="MBB5343783.1"/>
    <property type="molecule type" value="Genomic_DNA"/>
</dbReference>
<name>A0A7W8J752_9BACT</name>
<accession>A0A7W8J752</accession>
<dbReference type="AlphaFoldDB" id="A0A7W8J752"/>
<dbReference type="Proteomes" id="UP000569092">
    <property type="component" value="Unassembled WGS sequence"/>
</dbReference>
<dbReference type="GO" id="GO:0000502">
    <property type="term" value="C:proteasome complex"/>
    <property type="evidence" value="ECO:0007669"/>
    <property type="project" value="UniProtKB-KW"/>
</dbReference>
<organism evidence="1 2">
    <name type="scientific">Tunturiibacter lichenicola</name>
    <dbReference type="NCBI Taxonomy" id="2051959"/>
    <lineage>
        <taxon>Bacteria</taxon>
        <taxon>Pseudomonadati</taxon>
        <taxon>Acidobacteriota</taxon>
        <taxon>Terriglobia</taxon>
        <taxon>Terriglobales</taxon>
        <taxon>Acidobacteriaceae</taxon>
        <taxon>Tunturiibacter</taxon>
    </lineage>
</organism>
<sequence length="85" mass="9379">MSWKVIRRIITSRLATFAGKDIDWKVVVEKVRGLSQADVSRAAEDAVKHALLQEQSHVTTSSLLSALDERTSSSKSLELSETTHA</sequence>
<evidence type="ECO:0000313" key="1">
    <source>
        <dbReference type="EMBL" id="MBB5343783.1"/>
    </source>
</evidence>
<dbReference type="Gene3D" id="1.10.8.60">
    <property type="match status" value="1"/>
</dbReference>
<reference evidence="1 2" key="1">
    <citation type="submission" date="2020-08" db="EMBL/GenBank/DDBJ databases">
        <title>Genomic Encyclopedia of Type Strains, Phase IV (KMG-V): Genome sequencing to study the core and pangenomes of soil and plant-associated prokaryotes.</title>
        <authorList>
            <person name="Whitman W."/>
        </authorList>
    </citation>
    <scope>NUCLEOTIDE SEQUENCE [LARGE SCALE GENOMIC DNA]</scope>
    <source>
        <strain evidence="1 2">M8US30</strain>
    </source>
</reference>
<evidence type="ECO:0000313" key="2">
    <source>
        <dbReference type="Proteomes" id="UP000569092"/>
    </source>
</evidence>
<keyword evidence="1" id="KW-0647">Proteasome</keyword>
<protein>
    <submittedName>
        <fullName evidence="1">ATP-dependent 26S proteasome regulatory subunit</fullName>
    </submittedName>
</protein>
<gene>
    <name evidence="1" type="ORF">HDF10_001758</name>
</gene>